<sequence length="442" mass="49651">MNSNYAKFITAIAILFILLLQGLWLYNAYRFVSGQIENKINICLSESNQKEVFARLSIALQSMPKGAFISSDTISGESTSFLPNYVDLQESLVKLNRPLVISSLDSLFSKSLEQSHLKVKYILNKVNPQTGEVIQTTGKNTEELFKGALKSIIIPTNKKNTEGIQVLVISPYKVIFEQMTLMLVGSVLMVLVIGYCIFFQIKIIVRQNKIAQLRQDFTYAMIHDMKTPLSTILMGINMLRSGKLDDKKEKKEKYFEICMDESNHLLTLTNRILTIAKLEQGELKLNKQIVDLKEMIGSLVNKFSINHHKKISFDLSFSDDLTFVVADYEYLKEAISNLIDNSIKYSHNEVKIDISCFKADDKIVIKVRDNGLGIAPKDQAKIFEKFERAAAVGRKGGAAGFGLGLSYVLRVIEAHGGTVSVSSVENDFCEFTISLPVLIEEL</sequence>
<dbReference type="InterPro" id="IPR004358">
    <property type="entry name" value="Sig_transdc_His_kin-like_C"/>
</dbReference>
<dbReference type="FunFam" id="3.30.565.10:FF:000006">
    <property type="entry name" value="Sensor histidine kinase WalK"/>
    <property type="match status" value="1"/>
</dbReference>
<dbReference type="SUPFAM" id="SSF55874">
    <property type="entry name" value="ATPase domain of HSP90 chaperone/DNA topoisomerase II/histidine kinase"/>
    <property type="match status" value="1"/>
</dbReference>
<feature type="transmembrane region" description="Helical" evidence="7">
    <location>
        <begin position="181"/>
        <end position="201"/>
    </location>
</feature>
<proteinExistence type="predicted"/>
<dbReference type="InterPro" id="IPR005467">
    <property type="entry name" value="His_kinase_dom"/>
</dbReference>
<feature type="domain" description="Histidine kinase" evidence="8">
    <location>
        <begin position="220"/>
        <end position="439"/>
    </location>
</feature>
<dbReference type="CDD" id="cd00075">
    <property type="entry name" value="HATPase"/>
    <property type="match status" value="1"/>
</dbReference>
<evidence type="ECO:0000256" key="2">
    <source>
        <dbReference type="ARBA" id="ARBA00012438"/>
    </source>
</evidence>
<dbReference type="GO" id="GO:0016036">
    <property type="term" value="P:cellular response to phosphate starvation"/>
    <property type="evidence" value="ECO:0007669"/>
    <property type="project" value="TreeGrafter"/>
</dbReference>
<keyword evidence="6" id="KW-0902">Two-component regulatory system</keyword>
<dbReference type="InterPro" id="IPR050351">
    <property type="entry name" value="BphY/WalK/GraS-like"/>
</dbReference>
<dbReference type="InterPro" id="IPR036097">
    <property type="entry name" value="HisK_dim/P_sf"/>
</dbReference>
<dbReference type="Pfam" id="PF02518">
    <property type="entry name" value="HATPase_c"/>
    <property type="match status" value="1"/>
</dbReference>
<dbReference type="Gene3D" id="1.10.287.130">
    <property type="match status" value="1"/>
</dbReference>
<dbReference type="PRINTS" id="PR00344">
    <property type="entry name" value="BCTRLSENSOR"/>
</dbReference>
<keyword evidence="7" id="KW-0472">Membrane</keyword>
<evidence type="ECO:0000313" key="9">
    <source>
        <dbReference type="EMBL" id="SHG09650.1"/>
    </source>
</evidence>
<evidence type="ECO:0000256" key="4">
    <source>
        <dbReference type="ARBA" id="ARBA00022679"/>
    </source>
</evidence>
<evidence type="ECO:0000259" key="8">
    <source>
        <dbReference type="PROSITE" id="PS50109"/>
    </source>
</evidence>
<dbReference type="EC" id="2.7.13.3" evidence="2"/>
<evidence type="ECO:0000256" key="3">
    <source>
        <dbReference type="ARBA" id="ARBA00022553"/>
    </source>
</evidence>
<dbReference type="InterPro" id="IPR003661">
    <property type="entry name" value="HisK_dim/P_dom"/>
</dbReference>
<dbReference type="Proteomes" id="UP000184509">
    <property type="component" value="Unassembled WGS sequence"/>
</dbReference>
<name>A0A1M5H150_9BACE</name>
<evidence type="ECO:0000256" key="5">
    <source>
        <dbReference type="ARBA" id="ARBA00022777"/>
    </source>
</evidence>
<keyword evidence="7" id="KW-0812">Transmembrane</keyword>
<gene>
    <name evidence="9" type="ORF">SAMN05444405_12326</name>
</gene>
<dbReference type="GO" id="GO:0000155">
    <property type="term" value="F:phosphorelay sensor kinase activity"/>
    <property type="evidence" value="ECO:0007669"/>
    <property type="project" value="InterPro"/>
</dbReference>
<keyword evidence="7" id="KW-1133">Transmembrane helix</keyword>
<dbReference type="OrthoDB" id="9808898at2"/>
<keyword evidence="5 9" id="KW-0418">Kinase</keyword>
<evidence type="ECO:0000256" key="1">
    <source>
        <dbReference type="ARBA" id="ARBA00000085"/>
    </source>
</evidence>
<keyword evidence="4" id="KW-0808">Transferase</keyword>
<evidence type="ECO:0000256" key="7">
    <source>
        <dbReference type="SAM" id="Phobius"/>
    </source>
</evidence>
<dbReference type="Gene3D" id="3.30.565.10">
    <property type="entry name" value="Histidine kinase-like ATPase, C-terminal domain"/>
    <property type="match status" value="1"/>
</dbReference>
<dbReference type="GO" id="GO:0004721">
    <property type="term" value="F:phosphoprotein phosphatase activity"/>
    <property type="evidence" value="ECO:0007669"/>
    <property type="project" value="TreeGrafter"/>
</dbReference>
<dbReference type="SMART" id="SM00387">
    <property type="entry name" value="HATPase_c"/>
    <property type="match status" value="1"/>
</dbReference>
<dbReference type="EMBL" id="FQTV01000023">
    <property type="protein sequence ID" value="SHG09650.1"/>
    <property type="molecule type" value="Genomic_DNA"/>
</dbReference>
<organism evidence="9 10">
    <name type="scientific">Bacteroides luti</name>
    <dbReference type="NCBI Taxonomy" id="1297750"/>
    <lineage>
        <taxon>Bacteria</taxon>
        <taxon>Pseudomonadati</taxon>
        <taxon>Bacteroidota</taxon>
        <taxon>Bacteroidia</taxon>
        <taxon>Bacteroidales</taxon>
        <taxon>Bacteroidaceae</taxon>
        <taxon>Bacteroides</taxon>
    </lineage>
</organism>
<dbReference type="GO" id="GO:0005886">
    <property type="term" value="C:plasma membrane"/>
    <property type="evidence" value="ECO:0007669"/>
    <property type="project" value="TreeGrafter"/>
</dbReference>
<accession>A0A1M5H150</accession>
<dbReference type="CDD" id="cd00082">
    <property type="entry name" value="HisKA"/>
    <property type="match status" value="1"/>
</dbReference>
<dbReference type="SUPFAM" id="SSF47384">
    <property type="entry name" value="Homodimeric domain of signal transducing histidine kinase"/>
    <property type="match status" value="1"/>
</dbReference>
<reference evidence="9 10" key="1">
    <citation type="submission" date="2016-11" db="EMBL/GenBank/DDBJ databases">
        <authorList>
            <person name="Jaros S."/>
            <person name="Januszkiewicz K."/>
            <person name="Wedrychowicz H."/>
        </authorList>
    </citation>
    <scope>NUCLEOTIDE SEQUENCE [LARGE SCALE GENOMIC DNA]</scope>
    <source>
        <strain evidence="9 10">DSM 26991</strain>
    </source>
</reference>
<dbReference type="RefSeq" id="WP_073404074.1">
    <property type="nucleotide sequence ID" value="NZ_FQTV01000023.1"/>
</dbReference>
<keyword evidence="10" id="KW-1185">Reference proteome</keyword>
<evidence type="ECO:0000256" key="6">
    <source>
        <dbReference type="ARBA" id="ARBA00023012"/>
    </source>
</evidence>
<evidence type="ECO:0000313" key="10">
    <source>
        <dbReference type="Proteomes" id="UP000184509"/>
    </source>
</evidence>
<keyword evidence="3" id="KW-0597">Phosphoprotein</keyword>
<dbReference type="InterPro" id="IPR003594">
    <property type="entry name" value="HATPase_dom"/>
</dbReference>
<comment type="catalytic activity">
    <reaction evidence="1">
        <text>ATP + protein L-histidine = ADP + protein N-phospho-L-histidine.</text>
        <dbReference type="EC" id="2.7.13.3"/>
    </reaction>
</comment>
<dbReference type="PANTHER" id="PTHR45453:SF1">
    <property type="entry name" value="PHOSPHATE REGULON SENSOR PROTEIN PHOR"/>
    <property type="match status" value="1"/>
</dbReference>
<protein>
    <recommendedName>
        <fullName evidence="2">histidine kinase</fullName>
        <ecNumber evidence="2">2.7.13.3</ecNumber>
    </recommendedName>
</protein>
<dbReference type="Pfam" id="PF00512">
    <property type="entry name" value="HisKA"/>
    <property type="match status" value="1"/>
</dbReference>
<feature type="transmembrane region" description="Helical" evidence="7">
    <location>
        <begin position="6"/>
        <end position="26"/>
    </location>
</feature>
<dbReference type="SMART" id="SM00388">
    <property type="entry name" value="HisKA"/>
    <property type="match status" value="1"/>
</dbReference>
<dbReference type="PROSITE" id="PS50109">
    <property type="entry name" value="HIS_KIN"/>
    <property type="match status" value="1"/>
</dbReference>
<dbReference type="STRING" id="1297750.SAMN05444405_12326"/>
<dbReference type="PANTHER" id="PTHR45453">
    <property type="entry name" value="PHOSPHATE REGULON SENSOR PROTEIN PHOR"/>
    <property type="match status" value="1"/>
</dbReference>
<dbReference type="AlphaFoldDB" id="A0A1M5H150"/>
<dbReference type="InterPro" id="IPR036890">
    <property type="entry name" value="HATPase_C_sf"/>
</dbReference>